<organism evidence="1 2">
    <name type="scientific">Succiniclasticum ruminis</name>
    <dbReference type="NCBI Taxonomy" id="40841"/>
    <lineage>
        <taxon>Bacteria</taxon>
        <taxon>Bacillati</taxon>
        <taxon>Bacillota</taxon>
        <taxon>Negativicutes</taxon>
        <taxon>Acidaminococcales</taxon>
        <taxon>Acidaminococcaceae</taxon>
        <taxon>Succiniclasticum</taxon>
    </lineage>
</organism>
<accession>A0A1G6HMH7</accession>
<evidence type="ECO:0000313" key="2">
    <source>
        <dbReference type="Proteomes" id="UP000198943"/>
    </source>
</evidence>
<dbReference type="Proteomes" id="UP000198943">
    <property type="component" value="Unassembled WGS sequence"/>
</dbReference>
<reference evidence="2" key="1">
    <citation type="submission" date="2016-10" db="EMBL/GenBank/DDBJ databases">
        <authorList>
            <person name="Varghese N."/>
            <person name="Submissions S."/>
        </authorList>
    </citation>
    <scope>NUCLEOTIDE SEQUENCE [LARGE SCALE GENOMIC DNA]</scope>
    <source>
        <strain evidence="2">DSM 11005</strain>
    </source>
</reference>
<proteinExistence type="predicted"/>
<keyword evidence="2" id="KW-1185">Reference proteome</keyword>
<sequence>MEYSIKIEKKLKDIIENSYRDKKFEETLSGISALAYIYYQYNQFYTDEFLELFIEKVSKELNFPVLEKMSLDHNTILFYDGFGLDGRGLAYIYLKALCTLQNKKLIYITKQTAKNKQPLISEILKNTTISYYEENKGWVHRAKEINECILKYKPGIVFIYIPPWDVSAVGIFGLQNNLKRIQINLTDHAFWLGRNMFDICVEFREYGYSISKDYRYIPESKLTILPFYPHIDNCEFEGLPFDLTGHKMIFSGGSLYKTLSEDNKYYMILDEIIKNHNDVVFLYAGGDEKDKGRLNELIRKYPERVYWIKERKDFIKIIERCYFYLNTYPHIGGLMTQYAVAVGKLPITLKNGKQTEGVLLKEENSLGFYYNTEKELLIDVHKLLIDENYLHEREKELEGCLMTEQDFAKGVINILVRGKAEFVFSHKKIDIKEVEDIRKMYQNRFKSEYFDSAIANRRNKALSKYFPIMFLKRFFEVKLGIKL</sequence>
<dbReference type="AlphaFoldDB" id="A0A1G6HMH7"/>
<protein>
    <submittedName>
        <fullName evidence="1">Uncharacterized protein</fullName>
    </submittedName>
</protein>
<dbReference type="OrthoDB" id="973857at2"/>
<evidence type="ECO:0000313" key="1">
    <source>
        <dbReference type="EMBL" id="SDB95469.1"/>
    </source>
</evidence>
<dbReference type="RefSeq" id="WP_093728888.1">
    <property type="nucleotide sequence ID" value="NZ_FMYW01000001.1"/>
</dbReference>
<gene>
    <name evidence="1" type="ORF">SAMN04487864_10198</name>
</gene>
<name>A0A1G6HMH7_9FIRM</name>
<dbReference type="EMBL" id="FMYW01000001">
    <property type="protein sequence ID" value="SDB95469.1"/>
    <property type="molecule type" value="Genomic_DNA"/>
</dbReference>